<keyword evidence="1" id="KW-0732">Signal</keyword>
<dbReference type="PANTHER" id="PTHR42767">
    <property type="entry name" value="ENDO-BETA-1,6-GALACTANASE"/>
    <property type="match status" value="1"/>
</dbReference>
<feature type="domain" description="Endo-beta-1,6-galactanase-like" evidence="2">
    <location>
        <begin position="33"/>
        <end position="358"/>
    </location>
</feature>
<dbReference type="AlphaFoldDB" id="A0A9P5PZT6"/>
<feature type="chain" id="PRO_5040281533" evidence="1">
    <location>
        <begin position="26"/>
        <end position="510"/>
    </location>
</feature>
<dbReference type="InterPro" id="IPR039743">
    <property type="entry name" value="6GAL/EXGAL"/>
</dbReference>
<protein>
    <submittedName>
        <fullName evidence="3">Glycoside hydrolase family 5 protein</fullName>
    </submittedName>
</protein>
<reference evidence="3" key="1">
    <citation type="submission" date="2020-11" db="EMBL/GenBank/DDBJ databases">
        <authorList>
            <consortium name="DOE Joint Genome Institute"/>
            <person name="Ahrendt S."/>
            <person name="Riley R."/>
            <person name="Andreopoulos W."/>
            <person name="Labutti K."/>
            <person name="Pangilinan J."/>
            <person name="Ruiz-Duenas F.J."/>
            <person name="Barrasa J.M."/>
            <person name="Sanchez-Garcia M."/>
            <person name="Camarero S."/>
            <person name="Miyauchi S."/>
            <person name="Serrano A."/>
            <person name="Linde D."/>
            <person name="Babiker R."/>
            <person name="Drula E."/>
            <person name="Ayuso-Fernandez I."/>
            <person name="Pacheco R."/>
            <person name="Padilla G."/>
            <person name="Ferreira P."/>
            <person name="Barriuso J."/>
            <person name="Kellner H."/>
            <person name="Castanera R."/>
            <person name="Alfaro M."/>
            <person name="Ramirez L."/>
            <person name="Pisabarro A.G."/>
            <person name="Kuo A."/>
            <person name="Tritt A."/>
            <person name="Lipzen A."/>
            <person name="He G."/>
            <person name="Yan M."/>
            <person name="Ng V."/>
            <person name="Cullen D."/>
            <person name="Martin F."/>
            <person name="Rosso M.-N."/>
            <person name="Henrissat B."/>
            <person name="Hibbett D."/>
            <person name="Martinez A.T."/>
            <person name="Grigoriev I.V."/>
        </authorList>
    </citation>
    <scope>NUCLEOTIDE SEQUENCE</scope>
    <source>
        <strain evidence="3">AH 40177</strain>
    </source>
</reference>
<dbReference type="InterPro" id="IPR017853">
    <property type="entry name" value="GH"/>
</dbReference>
<evidence type="ECO:0000256" key="1">
    <source>
        <dbReference type="SAM" id="SignalP"/>
    </source>
</evidence>
<feature type="signal peptide" evidence="1">
    <location>
        <begin position="1"/>
        <end position="25"/>
    </location>
</feature>
<dbReference type="SUPFAM" id="SSF51445">
    <property type="entry name" value="(Trans)glycosidases"/>
    <property type="match status" value="1"/>
</dbReference>
<dbReference type="Gene3D" id="3.20.20.80">
    <property type="entry name" value="Glycosidases"/>
    <property type="match status" value="1"/>
</dbReference>
<evidence type="ECO:0000313" key="4">
    <source>
        <dbReference type="Proteomes" id="UP000772434"/>
    </source>
</evidence>
<dbReference type="Proteomes" id="UP000772434">
    <property type="component" value="Unassembled WGS sequence"/>
</dbReference>
<keyword evidence="3" id="KW-0378">Hydrolase</keyword>
<comment type="caution">
    <text evidence="3">The sequence shown here is derived from an EMBL/GenBank/DDBJ whole genome shotgun (WGS) entry which is preliminary data.</text>
</comment>
<dbReference type="InterPro" id="IPR039514">
    <property type="entry name" value="6GAL-like"/>
</dbReference>
<proteinExistence type="predicted"/>
<dbReference type="PANTHER" id="PTHR42767:SF1">
    <property type="entry name" value="ENDO-BETA-1,6-GALACTANASE-LIKE DOMAIN-CONTAINING PROTEIN"/>
    <property type="match status" value="1"/>
</dbReference>
<accession>A0A9P5PZT6</accession>
<gene>
    <name evidence="3" type="ORF">BDP27DRAFT_1390022</name>
</gene>
<dbReference type="GO" id="GO:0004553">
    <property type="term" value="F:hydrolase activity, hydrolyzing O-glycosyl compounds"/>
    <property type="evidence" value="ECO:0007669"/>
    <property type="project" value="InterPro"/>
</dbReference>
<evidence type="ECO:0000313" key="3">
    <source>
        <dbReference type="EMBL" id="KAF9075501.1"/>
    </source>
</evidence>
<dbReference type="OrthoDB" id="2012278at2759"/>
<dbReference type="InterPro" id="IPR013780">
    <property type="entry name" value="Glyco_hydro_b"/>
</dbReference>
<dbReference type="Pfam" id="PF14587">
    <property type="entry name" value="Glyco_hydr_30_2"/>
    <property type="match status" value="1"/>
</dbReference>
<evidence type="ECO:0000259" key="2">
    <source>
        <dbReference type="Pfam" id="PF14587"/>
    </source>
</evidence>
<dbReference type="Gene3D" id="2.60.40.1180">
    <property type="entry name" value="Golgi alpha-mannosidase II"/>
    <property type="match status" value="1"/>
</dbReference>
<keyword evidence="4" id="KW-1185">Reference proteome</keyword>
<organism evidence="3 4">
    <name type="scientific">Rhodocollybia butyracea</name>
    <dbReference type="NCBI Taxonomy" id="206335"/>
    <lineage>
        <taxon>Eukaryota</taxon>
        <taxon>Fungi</taxon>
        <taxon>Dikarya</taxon>
        <taxon>Basidiomycota</taxon>
        <taxon>Agaricomycotina</taxon>
        <taxon>Agaricomycetes</taxon>
        <taxon>Agaricomycetidae</taxon>
        <taxon>Agaricales</taxon>
        <taxon>Marasmiineae</taxon>
        <taxon>Omphalotaceae</taxon>
        <taxon>Rhodocollybia</taxon>
    </lineage>
</organism>
<sequence length="510" mass="54633">MPHKFSTLALAISCTLISVPTDVFSATVSSTVAQTFLGIGGSGAWWPHDLFNFPDSVRQNLSTLLFSDAGLGISSYRYNLGGGGVGVSNPVRAPQTPYVSAGVYNFSADPQGTFFLQQASNFGVPGITMFINSAPAPLTSNKFSCGGQFVNANGPAYATYIVDVAEHWREAGINISYISAMNEPDNSFGTPPTCGQEGMLVEPNQRSVLVSDLWNELNSRGLSNTIGILADETSAMGKFYLNLLDFIHTRPLGTAITEYPVWLPEVVDMVAHIAHHAYDFPSDASYLTYINSVKSIAPGKSTWMSEICCSVGTPTDTGIGFAEGFDPTINNALMWAGLVFQSFIIGGEAHYDFWTMVSNGLGCEPLTDPTCATTANSEGWTDGMIYYDPDYATNGNFELYIVKHFWVYKHFGNFVKPGTQRNPVTGSGANDVTLVVSNSTTYSVIAMNPNTTASTLSLTFPQSVCAKTAFLTSATENFATIAAATGKGSTWSLPLSATSLSTYIFDRSAC</sequence>
<name>A0A9P5PZT6_9AGAR</name>
<dbReference type="EMBL" id="JADNRY010000009">
    <property type="protein sequence ID" value="KAF9075501.1"/>
    <property type="molecule type" value="Genomic_DNA"/>
</dbReference>